<dbReference type="RefSeq" id="WP_048887976.1">
    <property type="nucleotide sequence ID" value="NZ_LFEJ01000014.1"/>
</dbReference>
<dbReference type="SUPFAM" id="SSF53613">
    <property type="entry name" value="Ribokinase-like"/>
    <property type="match status" value="1"/>
</dbReference>
<protein>
    <submittedName>
        <fullName evidence="5">Carbohydrate kinase</fullName>
    </submittedName>
</protein>
<dbReference type="PANTHER" id="PTHR43320">
    <property type="entry name" value="SUGAR KINASE"/>
    <property type="match status" value="1"/>
</dbReference>
<dbReference type="STRING" id="1121863.GCA_000621185_02250"/>
<dbReference type="AlphaFoldDB" id="A0A0J8VNH1"/>
<evidence type="ECO:0000256" key="3">
    <source>
        <dbReference type="ARBA" id="ARBA00022777"/>
    </source>
</evidence>
<dbReference type="InterPro" id="IPR029056">
    <property type="entry name" value="Ribokinase-like"/>
</dbReference>
<dbReference type="InterPro" id="IPR052700">
    <property type="entry name" value="Carb_kinase_PfkB-like"/>
</dbReference>
<evidence type="ECO:0000313" key="6">
    <source>
        <dbReference type="Proteomes" id="UP000037315"/>
    </source>
</evidence>
<comment type="similarity">
    <text evidence="1">Belongs to the carbohydrate kinase PfkB family.</text>
</comment>
<dbReference type="OrthoDB" id="9792663at2"/>
<sequence>MRICGVGDNVIDRYLHCDLMFAGGNALNFAVFGRQAGAQAAYLGITGNDIPAGVIRHALCAEGVDISRVRINESFNALSQIDIDAEGNRFFVGAVPPPYQLRLSEADLAWLAGFDLLHTSDYSGLEAQLPQLAACAPLSFDFGSRDDAWAEPLLRWVQVATFSRSGSTPQAIETLIANAHAAGVATVLVTQGADGAIISHRGERHRQPALPTQIVDSLGAGDAFIATLLVKLGQGATLADAAHDAALASARVCERLGAFGSGVPLTPLPPEAKQQP</sequence>
<proteinExistence type="inferred from homology"/>
<dbReference type="InterPro" id="IPR011611">
    <property type="entry name" value="PfkB_dom"/>
</dbReference>
<evidence type="ECO:0000259" key="4">
    <source>
        <dbReference type="Pfam" id="PF00294"/>
    </source>
</evidence>
<organism evidence="5 6">
    <name type="scientific">Franconibacter pulveris</name>
    <dbReference type="NCBI Taxonomy" id="435910"/>
    <lineage>
        <taxon>Bacteria</taxon>
        <taxon>Pseudomonadati</taxon>
        <taxon>Pseudomonadota</taxon>
        <taxon>Gammaproteobacteria</taxon>
        <taxon>Enterobacterales</taxon>
        <taxon>Enterobacteriaceae</taxon>
        <taxon>Franconibacter</taxon>
    </lineage>
</organism>
<evidence type="ECO:0000256" key="1">
    <source>
        <dbReference type="ARBA" id="ARBA00010688"/>
    </source>
</evidence>
<feature type="domain" description="Carbohydrate kinase PfkB" evidence="4">
    <location>
        <begin position="20"/>
        <end position="258"/>
    </location>
</feature>
<name>A0A0J8VNH1_9ENTR</name>
<dbReference type="PANTHER" id="PTHR43320:SF3">
    <property type="entry name" value="CARBOHYDRATE KINASE PFKB DOMAIN-CONTAINING PROTEIN"/>
    <property type="match status" value="1"/>
</dbReference>
<dbReference type="Proteomes" id="UP000037315">
    <property type="component" value="Unassembled WGS sequence"/>
</dbReference>
<keyword evidence="6" id="KW-1185">Reference proteome</keyword>
<dbReference type="Pfam" id="PF00294">
    <property type="entry name" value="PfkB"/>
    <property type="match status" value="1"/>
</dbReference>
<accession>A0A0J8VNH1</accession>
<evidence type="ECO:0000256" key="2">
    <source>
        <dbReference type="ARBA" id="ARBA00022679"/>
    </source>
</evidence>
<keyword evidence="3 5" id="KW-0418">Kinase</keyword>
<dbReference type="EMBL" id="LFEJ01000014">
    <property type="protein sequence ID" value="KMV34656.1"/>
    <property type="molecule type" value="Genomic_DNA"/>
</dbReference>
<dbReference type="Gene3D" id="3.40.1190.20">
    <property type="match status" value="1"/>
</dbReference>
<comment type="caution">
    <text evidence="5">The sequence shown here is derived from an EMBL/GenBank/DDBJ whole genome shotgun (WGS) entry which is preliminary data.</text>
</comment>
<dbReference type="PATRIC" id="fig|1656095.3.peg.1214"/>
<dbReference type="GO" id="GO:0016301">
    <property type="term" value="F:kinase activity"/>
    <property type="evidence" value="ECO:0007669"/>
    <property type="project" value="UniProtKB-KW"/>
</dbReference>
<evidence type="ECO:0000313" key="5">
    <source>
        <dbReference type="EMBL" id="KMV34656.1"/>
    </source>
</evidence>
<reference evidence="5 6" key="1">
    <citation type="submission" date="2015-06" db="EMBL/GenBank/DDBJ databases">
        <title>Genome sequencing of Cronobacter sp. strain DJ34 isolated from petroleum contaminated sludge of Duliajan Oil Fields, Assam, India.</title>
        <authorList>
            <person name="Pal S."/>
            <person name="Banerjee T.D."/>
            <person name="Roy A."/>
            <person name="Sar P."/>
            <person name="Kazy S.K."/>
        </authorList>
    </citation>
    <scope>NUCLEOTIDE SEQUENCE [LARGE SCALE GENOMIC DNA]</scope>
    <source>
        <strain evidence="5 6">DJ34</strain>
    </source>
</reference>
<keyword evidence="2" id="KW-0808">Transferase</keyword>
<gene>
    <name evidence="5" type="ORF">ACH50_10935</name>
</gene>